<dbReference type="EMBL" id="AZHW01000958">
    <property type="protein sequence ID" value="ETW95087.1"/>
    <property type="molecule type" value="Genomic_DNA"/>
</dbReference>
<organism evidence="1 2">
    <name type="scientific">Entotheonella factor</name>
    <dbReference type="NCBI Taxonomy" id="1429438"/>
    <lineage>
        <taxon>Bacteria</taxon>
        <taxon>Pseudomonadati</taxon>
        <taxon>Nitrospinota/Tectimicrobiota group</taxon>
        <taxon>Candidatus Tectimicrobiota</taxon>
        <taxon>Candidatus Entotheonellia</taxon>
        <taxon>Candidatus Entotheonellales</taxon>
        <taxon>Candidatus Entotheonellaceae</taxon>
        <taxon>Candidatus Entotheonella</taxon>
    </lineage>
</organism>
<dbReference type="Proteomes" id="UP000019141">
    <property type="component" value="Unassembled WGS sequence"/>
</dbReference>
<accession>W4LAQ7</accession>
<dbReference type="HOGENOM" id="CLU_2599467_0_0_7"/>
<protein>
    <submittedName>
        <fullName evidence="1">Uncharacterized protein</fullName>
    </submittedName>
</protein>
<gene>
    <name evidence="1" type="ORF">ETSY1_32055</name>
</gene>
<proteinExistence type="predicted"/>
<evidence type="ECO:0000313" key="2">
    <source>
        <dbReference type="Proteomes" id="UP000019141"/>
    </source>
</evidence>
<dbReference type="AlphaFoldDB" id="W4LAQ7"/>
<sequence>MCPDTRVLRVSKVFQWYQKDFGSRDEMIDFIMRYRVDEAEQTYLHMARSYIKLQYLSYDWELNHIGVHANEASPAPEMV</sequence>
<comment type="caution">
    <text evidence="1">The sequence shown here is derived from an EMBL/GenBank/DDBJ whole genome shotgun (WGS) entry which is preliminary data.</text>
</comment>
<evidence type="ECO:0000313" key="1">
    <source>
        <dbReference type="EMBL" id="ETW95087.1"/>
    </source>
</evidence>
<reference evidence="1 2" key="1">
    <citation type="journal article" date="2014" name="Nature">
        <title>An environmental bacterial taxon with a large and distinct metabolic repertoire.</title>
        <authorList>
            <person name="Wilson M.C."/>
            <person name="Mori T."/>
            <person name="Ruckert C."/>
            <person name="Uria A.R."/>
            <person name="Helf M.J."/>
            <person name="Takada K."/>
            <person name="Gernert C."/>
            <person name="Steffens U.A."/>
            <person name="Heycke N."/>
            <person name="Schmitt S."/>
            <person name="Rinke C."/>
            <person name="Helfrich E.J."/>
            <person name="Brachmann A.O."/>
            <person name="Gurgui C."/>
            <person name="Wakimoto T."/>
            <person name="Kracht M."/>
            <person name="Crusemann M."/>
            <person name="Hentschel U."/>
            <person name="Abe I."/>
            <person name="Matsunaga S."/>
            <person name="Kalinowski J."/>
            <person name="Takeyama H."/>
            <person name="Piel J."/>
        </authorList>
    </citation>
    <scope>NUCLEOTIDE SEQUENCE [LARGE SCALE GENOMIC DNA]</scope>
    <source>
        <strain evidence="2">TSY1</strain>
    </source>
</reference>
<keyword evidence="2" id="KW-1185">Reference proteome</keyword>
<name>W4LAQ7_ENTF1</name>